<name>A0ACB7RH59_HYAAI</name>
<evidence type="ECO:0000313" key="1">
    <source>
        <dbReference type="EMBL" id="KAH6921420.1"/>
    </source>
</evidence>
<keyword evidence="2" id="KW-1185">Reference proteome</keyword>
<dbReference type="Proteomes" id="UP000821845">
    <property type="component" value="Chromosome 9"/>
</dbReference>
<sequence>MPTVEVLTSIMGVTVIIMNLYRLAVSITGFDADADRGSERPLEDHHVRPPASGLETWRVPTRVGDFVRTVMMQAGPAWLQFILVSVSGIANTARLFAAEYGTQVRLPCDEK</sequence>
<evidence type="ECO:0000313" key="2">
    <source>
        <dbReference type="Proteomes" id="UP000821845"/>
    </source>
</evidence>
<reference evidence="1" key="1">
    <citation type="submission" date="2020-05" db="EMBL/GenBank/DDBJ databases">
        <title>Large-scale comparative analyses of tick genomes elucidate their genetic diversity and vector capacities.</title>
        <authorList>
            <person name="Jia N."/>
            <person name="Wang J."/>
            <person name="Shi W."/>
            <person name="Du L."/>
            <person name="Sun Y."/>
            <person name="Zhan W."/>
            <person name="Jiang J."/>
            <person name="Wang Q."/>
            <person name="Zhang B."/>
            <person name="Ji P."/>
            <person name="Sakyi L.B."/>
            <person name="Cui X."/>
            <person name="Yuan T."/>
            <person name="Jiang B."/>
            <person name="Yang W."/>
            <person name="Lam T.T.-Y."/>
            <person name="Chang Q."/>
            <person name="Ding S."/>
            <person name="Wang X."/>
            <person name="Zhu J."/>
            <person name="Ruan X."/>
            <person name="Zhao L."/>
            <person name="Wei J."/>
            <person name="Que T."/>
            <person name="Du C."/>
            <person name="Cheng J."/>
            <person name="Dai P."/>
            <person name="Han X."/>
            <person name="Huang E."/>
            <person name="Gao Y."/>
            <person name="Liu J."/>
            <person name="Shao H."/>
            <person name="Ye R."/>
            <person name="Li L."/>
            <person name="Wei W."/>
            <person name="Wang X."/>
            <person name="Wang C."/>
            <person name="Yang T."/>
            <person name="Huo Q."/>
            <person name="Li W."/>
            <person name="Guo W."/>
            <person name="Chen H."/>
            <person name="Zhou L."/>
            <person name="Ni X."/>
            <person name="Tian J."/>
            <person name="Zhou Y."/>
            <person name="Sheng Y."/>
            <person name="Liu T."/>
            <person name="Pan Y."/>
            <person name="Xia L."/>
            <person name="Li J."/>
            <person name="Zhao F."/>
            <person name="Cao W."/>
        </authorList>
    </citation>
    <scope>NUCLEOTIDE SEQUENCE</scope>
    <source>
        <strain evidence="1">Hyas-2018</strain>
    </source>
</reference>
<comment type="caution">
    <text evidence="1">The sequence shown here is derived from an EMBL/GenBank/DDBJ whole genome shotgun (WGS) entry which is preliminary data.</text>
</comment>
<proteinExistence type="predicted"/>
<gene>
    <name evidence="1" type="ORF">HPB50_000026</name>
</gene>
<protein>
    <submittedName>
        <fullName evidence="1">Uncharacterized protein</fullName>
    </submittedName>
</protein>
<organism evidence="1 2">
    <name type="scientific">Hyalomma asiaticum</name>
    <name type="common">Tick</name>
    <dbReference type="NCBI Taxonomy" id="266040"/>
    <lineage>
        <taxon>Eukaryota</taxon>
        <taxon>Metazoa</taxon>
        <taxon>Ecdysozoa</taxon>
        <taxon>Arthropoda</taxon>
        <taxon>Chelicerata</taxon>
        <taxon>Arachnida</taxon>
        <taxon>Acari</taxon>
        <taxon>Parasitiformes</taxon>
        <taxon>Ixodida</taxon>
        <taxon>Ixodoidea</taxon>
        <taxon>Ixodidae</taxon>
        <taxon>Hyalomminae</taxon>
        <taxon>Hyalomma</taxon>
    </lineage>
</organism>
<accession>A0ACB7RH59</accession>
<dbReference type="EMBL" id="CM023489">
    <property type="protein sequence ID" value="KAH6921420.1"/>
    <property type="molecule type" value="Genomic_DNA"/>
</dbReference>